<dbReference type="GO" id="GO:0003746">
    <property type="term" value="F:translation elongation factor activity"/>
    <property type="evidence" value="ECO:0007669"/>
    <property type="project" value="UniProtKB-KW"/>
</dbReference>
<organism evidence="10 11">
    <name type="scientific">Vagococcus elongatus</name>
    <dbReference type="NCBI Taxonomy" id="180344"/>
    <lineage>
        <taxon>Bacteria</taxon>
        <taxon>Bacillati</taxon>
        <taxon>Bacillota</taxon>
        <taxon>Bacilli</taxon>
        <taxon>Lactobacillales</taxon>
        <taxon>Enterococcaceae</taxon>
        <taxon>Vagococcus</taxon>
    </lineage>
</organism>
<dbReference type="CDD" id="cd04171">
    <property type="entry name" value="SelB"/>
    <property type="match status" value="1"/>
</dbReference>
<evidence type="ECO:0000259" key="9">
    <source>
        <dbReference type="PROSITE" id="PS51722"/>
    </source>
</evidence>
<dbReference type="CDD" id="cd03696">
    <property type="entry name" value="SelB_II"/>
    <property type="match status" value="1"/>
</dbReference>
<dbReference type="InterPro" id="IPR004535">
    <property type="entry name" value="Transl_elong_SelB"/>
</dbReference>
<dbReference type="Gene3D" id="3.40.50.300">
    <property type="entry name" value="P-loop containing nucleotide triphosphate hydrolases"/>
    <property type="match status" value="1"/>
</dbReference>
<dbReference type="GO" id="GO:0005525">
    <property type="term" value="F:GTP binding"/>
    <property type="evidence" value="ECO:0007669"/>
    <property type="project" value="UniProtKB-KW"/>
</dbReference>
<comment type="function">
    <text evidence="7">Translation factor necessary for the incorporation of selenocysteine into proteins. It probably replaces EF-Tu for the insertion of selenocysteine directed by the UGA codon. SelB binds GTP and GDP.</text>
</comment>
<dbReference type="Pfam" id="PF00009">
    <property type="entry name" value="GTP_EFTU"/>
    <property type="match status" value="1"/>
</dbReference>
<keyword evidence="10" id="KW-0251">Elongation factor</keyword>
<dbReference type="EMBL" id="NGKA01000016">
    <property type="protein sequence ID" value="RSU10138.1"/>
    <property type="molecule type" value="Genomic_DNA"/>
</dbReference>
<keyword evidence="3" id="KW-0963">Cytoplasm</keyword>
<dbReference type="InterPro" id="IPR057335">
    <property type="entry name" value="Beta-barrel_SelB"/>
</dbReference>
<dbReference type="InterPro" id="IPR050055">
    <property type="entry name" value="EF-Tu_GTPase"/>
</dbReference>
<evidence type="ECO:0000256" key="2">
    <source>
        <dbReference type="ARBA" id="ARBA00015953"/>
    </source>
</evidence>
<dbReference type="Gene3D" id="1.10.10.2770">
    <property type="match status" value="1"/>
</dbReference>
<dbReference type="CDD" id="cd15491">
    <property type="entry name" value="selB_III"/>
    <property type="match status" value="1"/>
</dbReference>
<keyword evidence="6" id="KW-0342">GTP-binding</keyword>
<name>A0A430APT0_9ENTE</name>
<dbReference type="GO" id="GO:0001514">
    <property type="term" value="P:selenocysteine incorporation"/>
    <property type="evidence" value="ECO:0007669"/>
    <property type="project" value="InterPro"/>
</dbReference>
<evidence type="ECO:0000256" key="8">
    <source>
        <dbReference type="ARBA" id="ARBA00031615"/>
    </source>
</evidence>
<dbReference type="GO" id="GO:0003924">
    <property type="term" value="F:GTPase activity"/>
    <property type="evidence" value="ECO:0007669"/>
    <property type="project" value="InterPro"/>
</dbReference>
<evidence type="ECO:0000256" key="1">
    <source>
        <dbReference type="ARBA" id="ARBA00004496"/>
    </source>
</evidence>
<dbReference type="NCBIfam" id="TIGR00231">
    <property type="entry name" value="small_GTP"/>
    <property type="match status" value="1"/>
</dbReference>
<evidence type="ECO:0000256" key="6">
    <source>
        <dbReference type="ARBA" id="ARBA00023134"/>
    </source>
</evidence>
<dbReference type="Proteomes" id="UP000287605">
    <property type="component" value="Unassembled WGS sequence"/>
</dbReference>
<dbReference type="InterPro" id="IPR036388">
    <property type="entry name" value="WH-like_DNA-bd_sf"/>
</dbReference>
<evidence type="ECO:0000313" key="11">
    <source>
        <dbReference type="Proteomes" id="UP000287605"/>
    </source>
</evidence>
<evidence type="ECO:0000256" key="4">
    <source>
        <dbReference type="ARBA" id="ARBA00022741"/>
    </source>
</evidence>
<sequence length="632" mass="72104">MEHIIIGTAGHVDHGKSTLIKRLTGIETDTTKEEKQRGLSINLGFAYFDLPSGNRAGIIDVPGHERFIKNMMAGLSGINLVLLVIDSTEGVMPQTKEHANILQLMGIEDYIIVMTKISLVDDDVMELVEEDIREQFNGTLLEEAPLVKVDAVDNIGITALIELIDKKRKKIEKKETAINMPRMHVDRVFTVKGFGTVVTGTLMDGQLTVGDEVLVYPSGKRTKIRNIQVHEQNVSRVYPHMRTALNLANIKVGEIKRGDTLAFPDTLKKTWMLDVKVSLLENFSLELWDRVRLHLGTREIMCRVVPIGVEEVSAGSEAYLQLRLEEEVVAKKGDRFILRSYSPMTTIGGGRVLDELPDKHRRFSEEVIEKLKMKEKNSMENLISDYMMSYSAVLISSGEISSYFGTSQEEITHVLEKMVDNHLIYPFGKKYLHAEYYEHFQDLVVLQLTDYHKKYRLREGMTKEELRTKIGLEMKQKDFDILLTKMAEDELVKLTPLVSLTGFKIVYNAYQQKDREDIEQKLLNAGFLAMKQDELTEGNKQRKEVLDSLIGKTVVQLDSETVLHVDNINQAVSLVKTHIQTHGKLTLAEFRDLIGASRKYAVLILDYLDKCRITERVDDYRILTVEHHQDEK</sequence>
<dbReference type="RefSeq" id="WP_126809612.1">
    <property type="nucleotide sequence ID" value="NZ_NGKA01000016.1"/>
</dbReference>
<dbReference type="Pfam" id="PF25461">
    <property type="entry name" value="Beta-barrel_SelB"/>
    <property type="match status" value="1"/>
</dbReference>
<dbReference type="OrthoDB" id="9804504at2"/>
<dbReference type="InterPro" id="IPR036390">
    <property type="entry name" value="WH_DNA-bd_sf"/>
</dbReference>
<evidence type="ECO:0000256" key="7">
    <source>
        <dbReference type="ARBA" id="ARBA00025526"/>
    </source>
</evidence>
<dbReference type="InterPro" id="IPR015190">
    <property type="entry name" value="Elong_fac_SelB-wing-hlx_typ-2"/>
</dbReference>
<dbReference type="GO" id="GO:0003723">
    <property type="term" value="F:RNA binding"/>
    <property type="evidence" value="ECO:0007669"/>
    <property type="project" value="InterPro"/>
</dbReference>
<dbReference type="Gene3D" id="1.10.10.10">
    <property type="entry name" value="Winged helix-like DNA-binding domain superfamily/Winged helix DNA-binding domain"/>
    <property type="match status" value="1"/>
</dbReference>
<dbReference type="InterPro" id="IPR000795">
    <property type="entry name" value="T_Tr_GTP-bd_dom"/>
</dbReference>
<accession>A0A430APT0</accession>
<dbReference type="InterPro" id="IPR015191">
    <property type="entry name" value="SelB_WHD4"/>
</dbReference>
<dbReference type="SUPFAM" id="SSF52540">
    <property type="entry name" value="P-loop containing nucleoside triphosphate hydrolases"/>
    <property type="match status" value="1"/>
</dbReference>
<evidence type="ECO:0000313" key="10">
    <source>
        <dbReference type="EMBL" id="RSU10138.1"/>
    </source>
</evidence>
<dbReference type="Gene3D" id="2.40.30.10">
    <property type="entry name" value="Translation factors"/>
    <property type="match status" value="1"/>
</dbReference>
<dbReference type="InterPro" id="IPR009001">
    <property type="entry name" value="Transl_elong_EF1A/Init_IF2_C"/>
</dbReference>
<dbReference type="InterPro" id="IPR009000">
    <property type="entry name" value="Transl_B-barrel_sf"/>
</dbReference>
<dbReference type="PROSITE" id="PS51722">
    <property type="entry name" value="G_TR_2"/>
    <property type="match status" value="1"/>
</dbReference>
<dbReference type="PANTHER" id="PTHR43721:SF22">
    <property type="entry name" value="ELONGATION FACTOR TU, MITOCHONDRIAL"/>
    <property type="match status" value="1"/>
</dbReference>
<comment type="subcellular location">
    <subcellularLocation>
        <location evidence="1">Cytoplasm</location>
    </subcellularLocation>
</comment>
<dbReference type="Pfam" id="PF09106">
    <property type="entry name" value="WHD_2nd_SelB"/>
    <property type="match status" value="1"/>
</dbReference>
<evidence type="ECO:0000256" key="3">
    <source>
        <dbReference type="ARBA" id="ARBA00022490"/>
    </source>
</evidence>
<dbReference type="SUPFAM" id="SSF50447">
    <property type="entry name" value="Translation proteins"/>
    <property type="match status" value="1"/>
</dbReference>
<dbReference type="InterPro" id="IPR027417">
    <property type="entry name" value="P-loop_NTPase"/>
</dbReference>
<dbReference type="NCBIfam" id="TIGR00475">
    <property type="entry name" value="selB"/>
    <property type="match status" value="1"/>
</dbReference>
<dbReference type="Pfam" id="PF03144">
    <property type="entry name" value="GTP_EFTU_D2"/>
    <property type="match status" value="1"/>
</dbReference>
<keyword evidence="5" id="KW-0648">Protein biosynthesis</keyword>
<keyword evidence="11" id="KW-1185">Reference proteome</keyword>
<dbReference type="PANTHER" id="PTHR43721">
    <property type="entry name" value="ELONGATION FACTOR TU-RELATED"/>
    <property type="match status" value="1"/>
</dbReference>
<dbReference type="InterPro" id="IPR004161">
    <property type="entry name" value="EFTu-like_2"/>
</dbReference>
<feature type="domain" description="Tr-type G" evidence="9">
    <location>
        <begin position="1"/>
        <end position="172"/>
    </location>
</feature>
<reference evidence="10 11" key="1">
    <citation type="submission" date="2017-05" db="EMBL/GenBank/DDBJ databases">
        <title>Vagococcus spp. assemblies.</title>
        <authorList>
            <person name="Gulvik C.A."/>
        </authorList>
    </citation>
    <scope>NUCLEOTIDE SEQUENCE [LARGE SCALE GENOMIC DNA]</scope>
    <source>
        <strain evidence="10 11">CCUG 51432</strain>
    </source>
</reference>
<evidence type="ECO:0000256" key="5">
    <source>
        <dbReference type="ARBA" id="ARBA00022917"/>
    </source>
</evidence>
<proteinExistence type="predicted"/>
<dbReference type="AlphaFoldDB" id="A0A430APT0"/>
<dbReference type="SUPFAM" id="SSF46785">
    <property type="entry name" value="Winged helix' DNA-binding domain"/>
    <property type="match status" value="2"/>
</dbReference>
<comment type="caution">
    <text evidence="10">The sequence shown here is derived from an EMBL/GenBank/DDBJ whole genome shotgun (WGS) entry which is preliminary data.</text>
</comment>
<protein>
    <recommendedName>
        <fullName evidence="2">Selenocysteine-specific elongation factor</fullName>
    </recommendedName>
    <alternativeName>
        <fullName evidence="8">SelB translation factor</fullName>
    </alternativeName>
</protein>
<dbReference type="Pfam" id="PF09107">
    <property type="entry name" value="WHD_3rd_SelB"/>
    <property type="match status" value="1"/>
</dbReference>
<dbReference type="InterPro" id="IPR005225">
    <property type="entry name" value="Small_GTP-bd"/>
</dbReference>
<dbReference type="SUPFAM" id="SSF50465">
    <property type="entry name" value="EF-Tu/eEF-1alpha/eIF2-gamma C-terminal domain"/>
    <property type="match status" value="1"/>
</dbReference>
<keyword evidence="4" id="KW-0547">Nucleotide-binding</keyword>
<dbReference type="GO" id="GO:0005829">
    <property type="term" value="C:cytosol"/>
    <property type="evidence" value="ECO:0007669"/>
    <property type="project" value="TreeGrafter"/>
</dbReference>
<gene>
    <name evidence="10" type="ORF">CBF29_10135</name>
</gene>